<comment type="caution">
    <text evidence="2">The sequence shown here is derived from an EMBL/GenBank/DDBJ whole genome shotgun (WGS) entry which is preliminary data.</text>
</comment>
<organism evidence="2 3">
    <name type="scientific">Synaphobranchus kaupii</name>
    <name type="common">Kaup's arrowtooth eel</name>
    <dbReference type="NCBI Taxonomy" id="118154"/>
    <lineage>
        <taxon>Eukaryota</taxon>
        <taxon>Metazoa</taxon>
        <taxon>Chordata</taxon>
        <taxon>Craniata</taxon>
        <taxon>Vertebrata</taxon>
        <taxon>Euteleostomi</taxon>
        <taxon>Actinopterygii</taxon>
        <taxon>Neopterygii</taxon>
        <taxon>Teleostei</taxon>
        <taxon>Anguilliformes</taxon>
        <taxon>Synaphobranchidae</taxon>
        <taxon>Synaphobranchus</taxon>
    </lineage>
</organism>
<proteinExistence type="predicted"/>
<gene>
    <name evidence="2" type="ORF">SKAU_G00275200</name>
</gene>
<dbReference type="Proteomes" id="UP001152622">
    <property type="component" value="Chromosome 10"/>
</dbReference>
<dbReference type="EMBL" id="JAINUF010000010">
    <property type="protein sequence ID" value="KAJ8348931.1"/>
    <property type="molecule type" value="Genomic_DNA"/>
</dbReference>
<dbReference type="AlphaFoldDB" id="A0A9Q1IR00"/>
<sequence length="95" mass="9887">MERGPHGLAGQKGHRGCASSHHGREPLRASARQASATLQSLRAAARDTSARPPEGHPASERHVCARERSVIASGAPQESAPALLLPPSPRATDTS</sequence>
<feature type="compositionally biased region" description="Basic and acidic residues" evidence="1">
    <location>
        <begin position="44"/>
        <end position="69"/>
    </location>
</feature>
<feature type="region of interest" description="Disordered" evidence="1">
    <location>
        <begin position="1"/>
        <end position="95"/>
    </location>
</feature>
<accession>A0A9Q1IR00</accession>
<evidence type="ECO:0000313" key="2">
    <source>
        <dbReference type="EMBL" id="KAJ8348931.1"/>
    </source>
</evidence>
<keyword evidence="3" id="KW-1185">Reference proteome</keyword>
<evidence type="ECO:0000313" key="3">
    <source>
        <dbReference type="Proteomes" id="UP001152622"/>
    </source>
</evidence>
<protein>
    <submittedName>
        <fullName evidence="2">Uncharacterized protein</fullName>
    </submittedName>
</protein>
<name>A0A9Q1IR00_SYNKA</name>
<reference evidence="2" key="1">
    <citation type="journal article" date="2023" name="Science">
        <title>Genome structures resolve the early diversification of teleost fishes.</title>
        <authorList>
            <person name="Parey E."/>
            <person name="Louis A."/>
            <person name="Montfort J."/>
            <person name="Bouchez O."/>
            <person name="Roques C."/>
            <person name="Iampietro C."/>
            <person name="Lluch J."/>
            <person name="Castinel A."/>
            <person name="Donnadieu C."/>
            <person name="Desvignes T."/>
            <person name="Floi Bucao C."/>
            <person name="Jouanno E."/>
            <person name="Wen M."/>
            <person name="Mejri S."/>
            <person name="Dirks R."/>
            <person name="Jansen H."/>
            <person name="Henkel C."/>
            <person name="Chen W.J."/>
            <person name="Zahm M."/>
            <person name="Cabau C."/>
            <person name="Klopp C."/>
            <person name="Thompson A.W."/>
            <person name="Robinson-Rechavi M."/>
            <person name="Braasch I."/>
            <person name="Lecointre G."/>
            <person name="Bobe J."/>
            <person name="Postlethwait J.H."/>
            <person name="Berthelot C."/>
            <person name="Roest Crollius H."/>
            <person name="Guiguen Y."/>
        </authorList>
    </citation>
    <scope>NUCLEOTIDE SEQUENCE</scope>
    <source>
        <strain evidence="2">WJC10195</strain>
    </source>
</reference>
<evidence type="ECO:0000256" key="1">
    <source>
        <dbReference type="SAM" id="MobiDB-lite"/>
    </source>
</evidence>